<dbReference type="InterPro" id="IPR012677">
    <property type="entry name" value="Nucleotide-bd_a/b_plait_sf"/>
</dbReference>
<proteinExistence type="predicted"/>
<evidence type="ECO:0000313" key="4">
    <source>
        <dbReference type="Proteomes" id="UP000182146"/>
    </source>
</evidence>
<dbReference type="GO" id="GO:0003723">
    <property type="term" value="F:RNA binding"/>
    <property type="evidence" value="ECO:0007669"/>
    <property type="project" value="InterPro"/>
</dbReference>
<protein>
    <submittedName>
        <fullName evidence="3">RNA recognition motif. (A.k.a. RRM, RBD, or RNP domain)</fullName>
    </submittedName>
</protein>
<feature type="region of interest" description="Disordered" evidence="1">
    <location>
        <begin position="85"/>
        <end position="112"/>
    </location>
</feature>
<dbReference type="SMART" id="SM00360">
    <property type="entry name" value="RRM"/>
    <property type="match status" value="1"/>
</dbReference>
<feature type="compositionally biased region" description="Basic residues" evidence="1">
    <location>
        <begin position="102"/>
        <end position="112"/>
    </location>
</feature>
<dbReference type="CDD" id="cd00590">
    <property type="entry name" value="RRM_SF"/>
    <property type="match status" value="1"/>
</dbReference>
<evidence type="ECO:0000256" key="1">
    <source>
        <dbReference type="SAM" id="MobiDB-lite"/>
    </source>
</evidence>
<organism evidence="3 4">
    <name type="scientific">Geoalkalibacter ferrihydriticus</name>
    <dbReference type="NCBI Taxonomy" id="392333"/>
    <lineage>
        <taxon>Bacteria</taxon>
        <taxon>Pseudomonadati</taxon>
        <taxon>Thermodesulfobacteriota</taxon>
        <taxon>Desulfuromonadia</taxon>
        <taxon>Desulfuromonadales</taxon>
        <taxon>Geoalkalibacteraceae</taxon>
        <taxon>Geoalkalibacter</taxon>
    </lineage>
</organism>
<dbReference type="InterPro" id="IPR035979">
    <property type="entry name" value="RBD_domain_sf"/>
</dbReference>
<accession>A0A1G9KNU6</accession>
<feature type="domain" description="RRM" evidence="2">
    <location>
        <begin position="8"/>
        <end position="86"/>
    </location>
</feature>
<dbReference type="InterPro" id="IPR000504">
    <property type="entry name" value="RRM_dom"/>
</dbReference>
<dbReference type="Pfam" id="PF00076">
    <property type="entry name" value="RRM_1"/>
    <property type="match status" value="1"/>
</dbReference>
<evidence type="ECO:0000259" key="2">
    <source>
        <dbReference type="PROSITE" id="PS50102"/>
    </source>
</evidence>
<dbReference type="PROSITE" id="PS50102">
    <property type="entry name" value="RRM"/>
    <property type="match status" value="1"/>
</dbReference>
<dbReference type="PANTHER" id="PTHR48034">
    <property type="entry name" value="TRANSFORMER-2 SEX-DETERMINING PROTEIN-RELATED"/>
    <property type="match status" value="1"/>
</dbReference>
<name>A0A1G9KNU6_9BACT</name>
<evidence type="ECO:0000313" key="3">
    <source>
        <dbReference type="EMBL" id="SDL51438.1"/>
    </source>
</evidence>
<dbReference type="Gene3D" id="3.30.70.330">
    <property type="match status" value="1"/>
</dbReference>
<gene>
    <name evidence="3" type="ORF">SAMN05660860_00823</name>
</gene>
<dbReference type="STRING" id="392333.SAMN05660860_00823"/>
<dbReference type="InterPro" id="IPR050441">
    <property type="entry name" value="RBM"/>
</dbReference>
<dbReference type="AlphaFoldDB" id="A0A1G9KNU6"/>
<dbReference type="SUPFAM" id="SSF54928">
    <property type="entry name" value="RNA-binding domain, RBD"/>
    <property type="match status" value="1"/>
</dbReference>
<dbReference type="RefSeq" id="WP_052446085.1">
    <property type="nucleotide sequence ID" value="NZ_FNGU01000001.1"/>
</dbReference>
<dbReference type="OrthoDB" id="9798855at2"/>
<sequence>MKDKSTNKDLYVSDISSNVQEEDLRKLFAVCGKVRAVHLITDQKTGQFKGCAFINMGTAAEAKDALNTLDGTRLIDRCIKVRAARPKNTMAPATPSAPEKPRKARGARGRRQ</sequence>
<reference evidence="3 4" key="1">
    <citation type="submission" date="2016-10" db="EMBL/GenBank/DDBJ databases">
        <authorList>
            <person name="de Groot N.N."/>
        </authorList>
    </citation>
    <scope>NUCLEOTIDE SEQUENCE [LARGE SCALE GENOMIC DNA]</scope>
    <source>
        <strain evidence="3 4">DSM 17813</strain>
    </source>
</reference>
<dbReference type="Proteomes" id="UP000182146">
    <property type="component" value="Unassembled WGS sequence"/>
</dbReference>
<dbReference type="EMBL" id="FNGU01000001">
    <property type="protein sequence ID" value="SDL51438.1"/>
    <property type="molecule type" value="Genomic_DNA"/>
</dbReference>